<name>A0A3N2PJN6_SODAK</name>
<evidence type="ECO:0000313" key="2">
    <source>
        <dbReference type="Proteomes" id="UP000272025"/>
    </source>
</evidence>
<keyword evidence="2" id="KW-1185">Reference proteome</keyword>
<dbReference type="RefSeq" id="XP_028462547.1">
    <property type="nucleotide sequence ID" value="XM_028609376.1"/>
</dbReference>
<protein>
    <submittedName>
        <fullName evidence="1">Uncharacterized protein</fullName>
    </submittedName>
</protein>
<reference evidence="1 2" key="1">
    <citation type="journal article" date="2018" name="Mol. Ecol.">
        <title>The obligate alkalophilic soda-lake fungus Sodiomyces alkalinus has shifted to a protein diet.</title>
        <authorList>
            <person name="Grum-Grzhimaylo A.A."/>
            <person name="Falkoski D.L."/>
            <person name="van den Heuvel J."/>
            <person name="Valero-Jimenez C.A."/>
            <person name="Min B."/>
            <person name="Choi I.G."/>
            <person name="Lipzen A."/>
            <person name="Daum C.G."/>
            <person name="Aanen D.K."/>
            <person name="Tsang A."/>
            <person name="Henrissat B."/>
            <person name="Bilanenko E.N."/>
            <person name="de Vries R.P."/>
            <person name="van Kan J.A.L."/>
            <person name="Grigoriev I.V."/>
            <person name="Debets A.J.M."/>
        </authorList>
    </citation>
    <scope>NUCLEOTIDE SEQUENCE [LARGE SCALE GENOMIC DNA]</scope>
    <source>
        <strain evidence="1 2">F11</strain>
    </source>
</reference>
<dbReference type="AlphaFoldDB" id="A0A3N2PJN6"/>
<dbReference type="GeneID" id="39577854"/>
<organism evidence="1 2">
    <name type="scientific">Sodiomyces alkalinus (strain CBS 110278 / VKM F-3762 / F11)</name>
    <name type="common">Alkaliphilic filamentous fungus</name>
    <dbReference type="NCBI Taxonomy" id="1314773"/>
    <lineage>
        <taxon>Eukaryota</taxon>
        <taxon>Fungi</taxon>
        <taxon>Dikarya</taxon>
        <taxon>Ascomycota</taxon>
        <taxon>Pezizomycotina</taxon>
        <taxon>Sordariomycetes</taxon>
        <taxon>Hypocreomycetidae</taxon>
        <taxon>Glomerellales</taxon>
        <taxon>Plectosphaerellaceae</taxon>
        <taxon>Sodiomyces</taxon>
    </lineage>
</organism>
<dbReference type="EMBL" id="ML119066">
    <property type="protein sequence ID" value="ROT34741.1"/>
    <property type="molecule type" value="Genomic_DNA"/>
</dbReference>
<proteinExistence type="predicted"/>
<accession>A0A3N2PJN6</accession>
<sequence length="169" mass="18572">MYEVHIRGLCGAKYFVVNATKGAGTSPRPGPVESLRNFLPRTASTLCSSHHSSALRITLRYALLFLHLNVRHANSSLPFTTFSEHASPSFNLACPSRTAILPPSPPSPPSQPSQPSQLPTNTRQGWLLLFMFPATLGSCDYLSGRFSLSFSNLHAPVFLFRPSYLPRIC</sequence>
<feature type="non-terminal residue" evidence="1">
    <location>
        <position position="169"/>
    </location>
</feature>
<dbReference type="Proteomes" id="UP000272025">
    <property type="component" value="Unassembled WGS sequence"/>
</dbReference>
<gene>
    <name evidence="1" type="ORF">SODALDRAFT_318217</name>
</gene>
<evidence type="ECO:0000313" key="1">
    <source>
        <dbReference type="EMBL" id="ROT34741.1"/>
    </source>
</evidence>